<protein>
    <submittedName>
        <fullName evidence="1">Uncharacterized protein</fullName>
    </submittedName>
</protein>
<dbReference type="Proteomes" id="UP000694005">
    <property type="component" value="Chromosome A09"/>
</dbReference>
<dbReference type="AlphaFoldDB" id="A0A8D9CN75"/>
<accession>A0A8D9CN75</accession>
<dbReference type="Gramene" id="A09p21770.2_BraZ1">
    <property type="protein sequence ID" value="A09p21770.2_BraZ1.CDS"/>
    <property type="gene ID" value="A09g21770.2_BraZ1"/>
</dbReference>
<reference evidence="1 2" key="1">
    <citation type="submission" date="2021-07" db="EMBL/GenBank/DDBJ databases">
        <authorList>
            <consortium name="Genoscope - CEA"/>
            <person name="William W."/>
        </authorList>
    </citation>
    <scope>NUCLEOTIDE SEQUENCE [LARGE SCALE GENOMIC DNA]</scope>
</reference>
<evidence type="ECO:0000313" key="1">
    <source>
        <dbReference type="EMBL" id="CAG7861710.1"/>
    </source>
</evidence>
<name>A0A8D9CN75_BRACM</name>
<evidence type="ECO:0000313" key="2">
    <source>
        <dbReference type="Proteomes" id="UP000694005"/>
    </source>
</evidence>
<proteinExistence type="predicted"/>
<organism evidence="1 2">
    <name type="scientific">Brassica campestris</name>
    <name type="common">Field mustard</name>
    <dbReference type="NCBI Taxonomy" id="3711"/>
    <lineage>
        <taxon>Eukaryota</taxon>
        <taxon>Viridiplantae</taxon>
        <taxon>Streptophyta</taxon>
        <taxon>Embryophyta</taxon>
        <taxon>Tracheophyta</taxon>
        <taxon>Spermatophyta</taxon>
        <taxon>Magnoliopsida</taxon>
        <taxon>eudicotyledons</taxon>
        <taxon>Gunneridae</taxon>
        <taxon>Pentapetalae</taxon>
        <taxon>rosids</taxon>
        <taxon>malvids</taxon>
        <taxon>Brassicales</taxon>
        <taxon>Brassicaceae</taxon>
        <taxon>Brassiceae</taxon>
        <taxon>Brassica</taxon>
    </lineage>
</organism>
<dbReference type="EMBL" id="LS974625">
    <property type="protein sequence ID" value="CAG7861710.1"/>
    <property type="molecule type" value="Genomic_DNA"/>
</dbReference>
<sequence length="53" mass="5759">MDSHPADHPDSPTGVLIITAVQLLVPEVSFAFSDHIQHPPKTILQFTNLAHSS</sequence>
<gene>
    <name evidence="1" type="ORF">BRAPAZ1V2_A09P21770.2</name>
</gene>
<feature type="non-terminal residue" evidence="1">
    <location>
        <position position="53"/>
    </location>
</feature>